<protein>
    <recommendedName>
        <fullName evidence="3">Outer membrane protein beta-barrel domain-containing protein</fullName>
    </recommendedName>
</protein>
<evidence type="ECO:0008006" key="3">
    <source>
        <dbReference type="Google" id="ProtNLM"/>
    </source>
</evidence>
<evidence type="ECO:0000313" key="2">
    <source>
        <dbReference type="Proteomes" id="UP000045051"/>
    </source>
</evidence>
<dbReference type="RefSeq" id="WP_042343904.1">
    <property type="nucleotide sequence ID" value="NZ_BOQK01000027.1"/>
</dbReference>
<evidence type="ECO:0000313" key="1">
    <source>
        <dbReference type="EMBL" id="CEN44997.1"/>
    </source>
</evidence>
<reference evidence="1 2" key="1">
    <citation type="submission" date="2015-01" db="EMBL/GenBank/DDBJ databases">
        <authorList>
            <person name="MANFREDI Pablo"/>
        </authorList>
    </citation>
    <scope>NUCLEOTIDE SEQUENCE [LARGE SCALE GENOMIC DNA]</scope>
    <source>
        <strain evidence="1 2">CcD38</strain>
    </source>
</reference>
<dbReference type="AlphaFoldDB" id="A0A0B7HXJ6"/>
<keyword evidence="2" id="KW-1185">Reference proteome</keyword>
<sequence length="377" mass="43202">MKNTILITITLLCLGSLKAQKKENQAIEQAKQAIDSVITAEKKLLKQKLVLIDDMVDKKEVSKDEGERLRRQIAEESRRNIQTKTALEREKLITILRSKTITTDSIVNSEAYMKALAKLDSLIEKPVEETQKKDTHEKIVINDEIYYIKATGERAEKSQIVRIYNRYRTSKGGFNFALGFHTLNGSENFGGDKFRVWGSKSVEIGYSRNVRVFKNSNLLHLNYGVSWVMNKLKMKNNDYFVANSDGTTTIEPFRTSLNKSKFKNFYLTLPVNLEIDLTPSYEKNGKTYYPYKRNFRAGIGAYVGVLLNSKQVLCYQENGGVRDVNKGNFHVNDWIYGISAHFGYRSSVFYAKYNLVPLFRNNPVKEYPLSLGIRFGG</sequence>
<accession>A0A0B7HXJ6</accession>
<proteinExistence type="predicted"/>
<organism evidence="1 2">
    <name type="scientific">Capnocytophaga canis</name>
    <dbReference type="NCBI Taxonomy" id="1848903"/>
    <lineage>
        <taxon>Bacteria</taxon>
        <taxon>Pseudomonadati</taxon>
        <taxon>Bacteroidota</taxon>
        <taxon>Flavobacteriia</taxon>
        <taxon>Flavobacteriales</taxon>
        <taxon>Flavobacteriaceae</taxon>
        <taxon>Capnocytophaga</taxon>
    </lineage>
</organism>
<gene>
    <name evidence="1" type="ORF">CCAND38_210015</name>
</gene>
<name>A0A0B7HXJ6_9FLAO</name>
<dbReference type="Proteomes" id="UP000045051">
    <property type="component" value="Unassembled WGS sequence"/>
</dbReference>
<dbReference type="EMBL" id="CDOI01000124">
    <property type="protein sequence ID" value="CEN44997.1"/>
    <property type="molecule type" value="Genomic_DNA"/>
</dbReference>